<dbReference type="InterPro" id="IPR027417">
    <property type="entry name" value="P-loop_NTPase"/>
</dbReference>
<keyword evidence="8" id="KW-1185">Reference proteome</keyword>
<evidence type="ECO:0000313" key="7">
    <source>
        <dbReference type="EMBL" id="OBQ50135.1"/>
    </source>
</evidence>
<accession>A0A1B7XBJ6</accession>
<protein>
    <submittedName>
        <fullName evidence="7">Nucleotide-binding protein</fullName>
    </submittedName>
</protein>
<evidence type="ECO:0000256" key="4">
    <source>
        <dbReference type="HAMAP-Rule" id="MF_00636"/>
    </source>
</evidence>
<dbReference type="PATRIC" id="fig|1560234.3.peg.1034"/>
<name>A0A1B7XBJ6_9BACT</name>
<gene>
    <name evidence="7" type="ORF">SP90_10895</name>
</gene>
<dbReference type="PANTHER" id="PTHR30448">
    <property type="entry name" value="RNASE ADAPTER PROTEIN RAPZ"/>
    <property type="match status" value="1"/>
</dbReference>
<dbReference type="HAMAP" id="MF_00636">
    <property type="entry name" value="RapZ_like"/>
    <property type="match status" value="1"/>
</dbReference>
<keyword evidence="2 4" id="KW-0067">ATP-binding</keyword>
<feature type="domain" description="RapZ C-terminal" evidence="6">
    <location>
        <begin position="174"/>
        <end position="293"/>
    </location>
</feature>
<dbReference type="InterPro" id="IPR053931">
    <property type="entry name" value="RapZ_C"/>
</dbReference>
<dbReference type="InterPro" id="IPR005337">
    <property type="entry name" value="RapZ-like"/>
</dbReference>
<dbReference type="RefSeq" id="WP_066855812.1">
    <property type="nucleotide sequence ID" value="NZ_JXMS01000018.1"/>
</dbReference>
<evidence type="ECO:0000313" key="8">
    <source>
        <dbReference type="Proteomes" id="UP000091979"/>
    </source>
</evidence>
<dbReference type="EMBL" id="JXMS01000018">
    <property type="protein sequence ID" value="OBQ50135.1"/>
    <property type="molecule type" value="Genomic_DNA"/>
</dbReference>
<feature type="binding site" evidence="4">
    <location>
        <begin position="68"/>
        <end position="71"/>
    </location>
    <ligand>
        <name>GTP</name>
        <dbReference type="ChEBI" id="CHEBI:37565"/>
    </ligand>
</feature>
<sequence length="296" mass="33448">MISASKRSIPVIIVAGLSGAGKSSALKVFEDMAYYTIDGLPVSMTSQFIEVLTGCALESYKGIVLGVDVRQSTFRDEWAATIQQLATAGYSPTVIFLESRADVILRRYKETRRPHPFEGCGTGLEQAMTRERELMAPARAEADFIFDTSEYSIHDLRRVLQRRWQSEESDAKGLKVHIMSFGFKHSTPSEADMIFDLRFLPNPYHNPELRPFSGQDEPVVNFVLNHSMGQTYLKKLEDLLHFTLLQMEKEGRYRITIGFGCTGGKHRSVAVTEAIYNFLKKSDFAVSKEHRHINLA</sequence>
<keyword evidence="3 4" id="KW-0342">GTP-binding</keyword>
<dbReference type="NCBIfam" id="NF003828">
    <property type="entry name" value="PRK05416.1"/>
    <property type="match status" value="1"/>
</dbReference>
<keyword evidence="1 4" id="KW-0547">Nucleotide-binding</keyword>
<dbReference type="SUPFAM" id="SSF52540">
    <property type="entry name" value="P-loop containing nucleoside triphosphate hydrolases"/>
    <property type="match status" value="1"/>
</dbReference>
<dbReference type="GO" id="GO:0005525">
    <property type="term" value="F:GTP binding"/>
    <property type="evidence" value="ECO:0007669"/>
    <property type="project" value="UniProtKB-UniRule"/>
</dbReference>
<proteinExistence type="inferred from homology"/>
<dbReference type="Pfam" id="PF22740">
    <property type="entry name" value="PapZ_C"/>
    <property type="match status" value="1"/>
</dbReference>
<dbReference type="STRING" id="1560234.SP90_10895"/>
<reference evidence="7 8" key="1">
    <citation type="submission" date="2015-01" db="EMBL/GenBank/DDBJ databases">
        <title>Desulfovibrio sp. JC271 draft genome sequence.</title>
        <authorList>
            <person name="Shivani Y."/>
            <person name="Subhash Y."/>
            <person name="Sasikala C."/>
            <person name="Ramana C.V."/>
        </authorList>
    </citation>
    <scope>NUCLEOTIDE SEQUENCE [LARGE SCALE GENOMIC DNA]</scope>
    <source>
        <strain evidence="7 8">JC271</strain>
    </source>
</reference>
<dbReference type="Pfam" id="PF03668">
    <property type="entry name" value="RapZ-like_N"/>
    <property type="match status" value="1"/>
</dbReference>
<comment type="caution">
    <text evidence="7">The sequence shown here is derived from an EMBL/GenBank/DDBJ whole genome shotgun (WGS) entry which is preliminary data.</text>
</comment>
<dbReference type="InterPro" id="IPR053930">
    <property type="entry name" value="RapZ-like_N"/>
</dbReference>
<evidence type="ECO:0000259" key="6">
    <source>
        <dbReference type="Pfam" id="PF22740"/>
    </source>
</evidence>
<feature type="domain" description="RapZ-like N-terminal" evidence="5">
    <location>
        <begin position="10"/>
        <end position="166"/>
    </location>
</feature>
<feature type="binding site" evidence="4">
    <location>
        <begin position="16"/>
        <end position="23"/>
    </location>
    <ligand>
        <name>ATP</name>
        <dbReference type="ChEBI" id="CHEBI:30616"/>
    </ligand>
</feature>
<organism evidence="7 8">
    <name type="scientific">Halodesulfovibrio spirochaetisodalis</name>
    <dbReference type="NCBI Taxonomy" id="1560234"/>
    <lineage>
        <taxon>Bacteria</taxon>
        <taxon>Pseudomonadati</taxon>
        <taxon>Thermodesulfobacteriota</taxon>
        <taxon>Desulfovibrionia</taxon>
        <taxon>Desulfovibrionales</taxon>
        <taxon>Desulfovibrionaceae</taxon>
        <taxon>Halodesulfovibrio</taxon>
    </lineage>
</organism>
<dbReference type="AlphaFoldDB" id="A0A1B7XBJ6"/>
<evidence type="ECO:0000259" key="5">
    <source>
        <dbReference type="Pfam" id="PF03668"/>
    </source>
</evidence>
<dbReference type="PANTHER" id="PTHR30448:SF0">
    <property type="entry name" value="RNASE ADAPTER PROTEIN RAPZ"/>
    <property type="match status" value="1"/>
</dbReference>
<evidence type="ECO:0000256" key="2">
    <source>
        <dbReference type="ARBA" id="ARBA00022840"/>
    </source>
</evidence>
<dbReference type="GO" id="GO:0005524">
    <property type="term" value="F:ATP binding"/>
    <property type="evidence" value="ECO:0007669"/>
    <property type="project" value="UniProtKB-UniRule"/>
</dbReference>
<evidence type="ECO:0000256" key="3">
    <source>
        <dbReference type="ARBA" id="ARBA00023134"/>
    </source>
</evidence>
<dbReference type="PIRSF" id="PIRSF005052">
    <property type="entry name" value="P-loopkin"/>
    <property type="match status" value="1"/>
</dbReference>
<dbReference type="OrthoDB" id="9784461at2"/>
<evidence type="ECO:0000256" key="1">
    <source>
        <dbReference type="ARBA" id="ARBA00022741"/>
    </source>
</evidence>
<dbReference type="Proteomes" id="UP000091979">
    <property type="component" value="Unassembled WGS sequence"/>
</dbReference>